<dbReference type="PANTHER" id="PTHR37314:SF4">
    <property type="entry name" value="UPF0700 TRANSMEMBRANE PROTEIN YOAK"/>
    <property type="match status" value="1"/>
</dbReference>
<keyword evidence="3" id="KW-1185">Reference proteome</keyword>
<name>A0A8J3L574_9ACTN</name>
<accession>A0A8J3L574</accession>
<dbReference type="PANTHER" id="PTHR37314">
    <property type="entry name" value="SLR0142 PROTEIN"/>
    <property type="match status" value="1"/>
</dbReference>
<evidence type="ECO:0000256" key="1">
    <source>
        <dbReference type="SAM" id="Phobius"/>
    </source>
</evidence>
<feature type="transmembrane region" description="Helical" evidence="1">
    <location>
        <begin position="17"/>
        <end position="43"/>
    </location>
</feature>
<evidence type="ECO:0000313" key="3">
    <source>
        <dbReference type="Proteomes" id="UP000660339"/>
    </source>
</evidence>
<reference evidence="2" key="1">
    <citation type="submission" date="2021-01" db="EMBL/GenBank/DDBJ databases">
        <title>Whole genome shotgun sequence of Catellatospora methionotrophica NBRC 14553.</title>
        <authorList>
            <person name="Komaki H."/>
            <person name="Tamura T."/>
        </authorList>
    </citation>
    <scope>NUCLEOTIDE SEQUENCE</scope>
    <source>
        <strain evidence="2">NBRC 14553</strain>
    </source>
</reference>
<organism evidence="2 3">
    <name type="scientific">Catellatospora methionotrophica</name>
    <dbReference type="NCBI Taxonomy" id="121620"/>
    <lineage>
        <taxon>Bacteria</taxon>
        <taxon>Bacillati</taxon>
        <taxon>Actinomycetota</taxon>
        <taxon>Actinomycetes</taxon>
        <taxon>Micromonosporales</taxon>
        <taxon>Micromonosporaceae</taxon>
        <taxon>Catellatospora</taxon>
    </lineage>
</organism>
<evidence type="ECO:0000313" key="2">
    <source>
        <dbReference type="EMBL" id="GIG14667.1"/>
    </source>
</evidence>
<feature type="transmembrane region" description="Helical" evidence="1">
    <location>
        <begin position="179"/>
        <end position="198"/>
    </location>
</feature>
<dbReference type="InterPro" id="IPR010699">
    <property type="entry name" value="DUF1275"/>
</dbReference>
<dbReference type="AlphaFoldDB" id="A0A8J3L574"/>
<keyword evidence="1" id="KW-0812">Transmembrane</keyword>
<feature type="transmembrane region" description="Helical" evidence="1">
    <location>
        <begin position="204"/>
        <end position="221"/>
    </location>
</feature>
<feature type="transmembrane region" description="Helical" evidence="1">
    <location>
        <begin position="95"/>
        <end position="115"/>
    </location>
</feature>
<protein>
    <submittedName>
        <fullName evidence="2">DUF1275 family protein</fullName>
    </submittedName>
</protein>
<sequence>MAEPGGIPYRTSRSLRLIALLAMAAGFLDAYTFLGRGGVFATAQTGNMVLLGVQAAQAQWGEALRHVPPIIAFVVGVWVAETLRQPRVSAALRRPVRAALLLEILVLVLVGLLPSGVSDDLVAVLISFVASVQITSFGMIGHWTFNTTVTTTNLRNAAQAVYGAVVRHDREAGAQARHLWPAIGSFASGALLGGLATVHLGDQAVWVATGLLLVGLAMFWADDRRRGGAGAA</sequence>
<proteinExistence type="predicted"/>
<keyword evidence="1" id="KW-0472">Membrane</keyword>
<comment type="caution">
    <text evidence="2">The sequence shown here is derived from an EMBL/GenBank/DDBJ whole genome shotgun (WGS) entry which is preliminary data.</text>
</comment>
<dbReference type="Pfam" id="PF06912">
    <property type="entry name" value="DUF1275"/>
    <property type="match status" value="1"/>
</dbReference>
<dbReference type="EMBL" id="BONJ01000016">
    <property type="protein sequence ID" value="GIG14667.1"/>
    <property type="molecule type" value="Genomic_DNA"/>
</dbReference>
<keyword evidence="1" id="KW-1133">Transmembrane helix</keyword>
<feature type="transmembrane region" description="Helical" evidence="1">
    <location>
        <begin position="121"/>
        <end position="145"/>
    </location>
</feature>
<dbReference type="Proteomes" id="UP000660339">
    <property type="component" value="Unassembled WGS sequence"/>
</dbReference>
<dbReference type="RefSeq" id="WP_166378103.1">
    <property type="nucleotide sequence ID" value="NZ_BAAATT010000007.1"/>
</dbReference>
<gene>
    <name evidence="2" type="ORF">Cme02nite_29990</name>
</gene>